<gene>
    <name evidence="2" type="ORF">KFL_000220170</name>
</gene>
<protein>
    <submittedName>
        <fullName evidence="2">Uncharacterized protein</fullName>
    </submittedName>
</protein>
<dbReference type="OMA" id="CAPDANQ"/>
<feature type="compositionally biased region" description="Gly residues" evidence="1">
    <location>
        <begin position="521"/>
        <end position="534"/>
    </location>
</feature>
<feature type="compositionally biased region" description="Gly residues" evidence="1">
    <location>
        <begin position="258"/>
        <end position="268"/>
    </location>
</feature>
<feature type="compositionally biased region" description="Basic and acidic residues" evidence="1">
    <location>
        <begin position="943"/>
        <end position="954"/>
    </location>
</feature>
<reference evidence="2 3" key="1">
    <citation type="journal article" date="2014" name="Nat. Commun.">
        <title>Klebsormidium flaccidum genome reveals primary factors for plant terrestrial adaptation.</title>
        <authorList>
            <person name="Hori K."/>
            <person name="Maruyama F."/>
            <person name="Fujisawa T."/>
            <person name="Togashi T."/>
            <person name="Yamamoto N."/>
            <person name="Seo M."/>
            <person name="Sato S."/>
            <person name="Yamada T."/>
            <person name="Mori H."/>
            <person name="Tajima N."/>
            <person name="Moriyama T."/>
            <person name="Ikeuchi M."/>
            <person name="Watanabe M."/>
            <person name="Wada H."/>
            <person name="Kobayashi K."/>
            <person name="Saito M."/>
            <person name="Masuda T."/>
            <person name="Sasaki-Sekimoto Y."/>
            <person name="Mashiguchi K."/>
            <person name="Awai K."/>
            <person name="Shimojima M."/>
            <person name="Masuda S."/>
            <person name="Iwai M."/>
            <person name="Nobusawa T."/>
            <person name="Narise T."/>
            <person name="Kondo S."/>
            <person name="Saito H."/>
            <person name="Sato R."/>
            <person name="Murakawa M."/>
            <person name="Ihara Y."/>
            <person name="Oshima-Yamada Y."/>
            <person name="Ohtaka K."/>
            <person name="Satoh M."/>
            <person name="Sonobe K."/>
            <person name="Ishii M."/>
            <person name="Ohtani R."/>
            <person name="Kanamori-Sato M."/>
            <person name="Honoki R."/>
            <person name="Miyazaki D."/>
            <person name="Mochizuki H."/>
            <person name="Umetsu J."/>
            <person name="Higashi K."/>
            <person name="Shibata D."/>
            <person name="Kamiya Y."/>
            <person name="Sato N."/>
            <person name="Nakamura Y."/>
            <person name="Tabata S."/>
            <person name="Ida S."/>
            <person name="Kurokawa K."/>
            <person name="Ohta H."/>
        </authorList>
    </citation>
    <scope>NUCLEOTIDE SEQUENCE [LARGE SCALE GENOMIC DNA]</scope>
    <source>
        <strain evidence="2 3">NIES-2285</strain>
    </source>
</reference>
<feature type="compositionally biased region" description="Low complexity" evidence="1">
    <location>
        <begin position="302"/>
        <end position="314"/>
    </location>
</feature>
<feature type="compositionally biased region" description="Gly residues" evidence="1">
    <location>
        <begin position="1405"/>
        <end position="1424"/>
    </location>
</feature>
<feature type="compositionally biased region" description="Polar residues" evidence="1">
    <location>
        <begin position="612"/>
        <end position="631"/>
    </location>
</feature>
<feature type="compositionally biased region" description="Gly residues" evidence="1">
    <location>
        <begin position="1743"/>
        <end position="1762"/>
    </location>
</feature>
<feature type="compositionally biased region" description="Polar residues" evidence="1">
    <location>
        <begin position="878"/>
        <end position="894"/>
    </location>
</feature>
<feature type="compositionally biased region" description="Low complexity" evidence="1">
    <location>
        <begin position="511"/>
        <end position="520"/>
    </location>
</feature>
<feature type="compositionally biased region" description="Low complexity" evidence="1">
    <location>
        <begin position="357"/>
        <end position="368"/>
    </location>
</feature>
<name>A0A1Y1HQW9_KLENI</name>
<accession>A0A1Y1HQW9</accession>
<proteinExistence type="predicted"/>
<dbReference type="Proteomes" id="UP000054558">
    <property type="component" value="Unassembled WGS sequence"/>
</dbReference>
<feature type="compositionally biased region" description="Basic and acidic residues" evidence="1">
    <location>
        <begin position="1831"/>
        <end position="1843"/>
    </location>
</feature>
<feature type="region of interest" description="Disordered" evidence="1">
    <location>
        <begin position="693"/>
        <end position="766"/>
    </location>
</feature>
<feature type="compositionally biased region" description="Low complexity" evidence="1">
    <location>
        <begin position="137"/>
        <end position="147"/>
    </location>
</feature>
<evidence type="ECO:0000313" key="2">
    <source>
        <dbReference type="EMBL" id="GAQ78986.1"/>
    </source>
</evidence>
<feature type="region of interest" description="Disordered" evidence="1">
    <location>
        <begin position="82"/>
        <end position="631"/>
    </location>
</feature>
<dbReference type="EMBL" id="DF236971">
    <property type="protein sequence ID" value="GAQ78986.1"/>
    <property type="molecule type" value="Genomic_DNA"/>
</dbReference>
<feature type="compositionally biased region" description="Low complexity" evidence="1">
    <location>
        <begin position="333"/>
        <end position="342"/>
    </location>
</feature>
<feature type="compositionally biased region" description="Polar residues" evidence="1">
    <location>
        <begin position="1089"/>
        <end position="1099"/>
    </location>
</feature>
<feature type="region of interest" description="Disordered" evidence="1">
    <location>
        <begin position="1237"/>
        <end position="1671"/>
    </location>
</feature>
<feature type="region of interest" description="Disordered" evidence="1">
    <location>
        <begin position="1827"/>
        <end position="1866"/>
    </location>
</feature>
<evidence type="ECO:0000313" key="3">
    <source>
        <dbReference type="Proteomes" id="UP000054558"/>
    </source>
</evidence>
<feature type="compositionally biased region" description="Basic and acidic residues" evidence="1">
    <location>
        <begin position="1607"/>
        <end position="1619"/>
    </location>
</feature>
<feature type="compositionally biased region" description="Low complexity" evidence="1">
    <location>
        <begin position="221"/>
        <end position="251"/>
    </location>
</feature>
<feature type="compositionally biased region" description="Low complexity" evidence="1">
    <location>
        <begin position="94"/>
        <end position="105"/>
    </location>
</feature>
<feature type="compositionally biased region" description="Gly residues" evidence="1">
    <location>
        <begin position="479"/>
        <end position="492"/>
    </location>
</feature>
<feature type="compositionally biased region" description="Basic and acidic residues" evidence="1">
    <location>
        <begin position="1494"/>
        <end position="1504"/>
    </location>
</feature>
<feature type="compositionally biased region" description="Basic and acidic residues" evidence="1">
    <location>
        <begin position="1268"/>
        <end position="1281"/>
    </location>
</feature>
<feature type="compositionally biased region" description="Gly residues" evidence="1">
    <location>
        <begin position="318"/>
        <end position="332"/>
    </location>
</feature>
<feature type="region of interest" description="Disordered" evidence="1">
    <location>
        <begin position="1"/>
        <end position="30"/>
    </location>
</feature>
<feature type="compositionally biased region" description="Gly residues" evidence="1">
    <location>
        <begin position="854"/>
        <end position="865"/>
    </location>
</feature>
<feature type="compositionally biased region" description="Gly residues" evidence="1">
    <location>
        <begin position="125"/>
        <end position="136"/>
    </location>
</feature>
<feature type="compositionally biased region" description="Polar residues" evidence="1">
    <location>
        <begin position="1320"/>
        <end position="1331"/>
    </location>
</feature>
<feature type="region of interest" description="Disordered" evidence="1">
    <location>
        <begin position="1032"/>
        <end position="1108"/>
    </location>
</feature>
<feature type="compositionally biased region" description="Low complexity" evidence="1">
    <location>
        <begin position="591"/>
        <end position="611"/>
    </location>
</feature>
<feature type="compositionally biased region" description="Gly residues" evidence="1">
    <location>
        <begin position="541"/>
        <end position="552"/>
    </location>
</feature>
<feature type="compositionally biased region" description="Gly residues" evidence="1">
    <location>
        <begin position="563"/>
        <end position="576"/>
    </location>
</feature>
<feature type="compositionally biased region" description="Gly residues" evidence="1">
    <location>
        <begin position="1639"/>
        <end position="1650"/>
    </location>
</feature>
<feature type="compositionally biased region" description="Gly residues" evidence="1">
    <location>
        <begin position="391"/>
        <end position="403"/>
    </location>
</feature>
<feature type="region of interest" description="Disordered" evidence="1">
    <location>
        <begin position="1132"/>
        <end position="1225"/>
    </location>
</feature>
<feature type="region of interest" description="Disordered" evidence="1">
    <location>
        <begin position="1686"/>
        <end position="1787"/>
    </location>
</feature>
<feature type="compositionally biased region" description="Gly residues" evidence="1">
    <location>
        <begin position="437"/>
        <end position="468"/>
    </location>
</feature>
<feature type="compositionally biased region" description="Gly residues" evidence="1">
    <location>
        <begin position="343"/>
        <end position="356"/>
    </location>
</feature>
<feature type="compositionally biased region" description="Gly residues" evidence="1">
    <location>
        <begin position="1189"/>
        <end position="1201"/>
    </location>
</feature>
<feature type="compositionally biased region" description="Basic and acidic residues" evidence="1">
    <location>
        <begin position="1718"/>
        <end position="1730"/>
    </location>
</feature>
<organism evidence="2 3">
    <name type="scientific">Klebsormidium nitens</name>
    <name type="common">Green alga</name>
    <name type="synonym">Ulothrix nitens</name>
    <dbReference type="NCBI Taxonomy" id="105231"/>
    <lineage>
        <taxon>Eukaryota</taxon>
        <taxon>Viridiplantae</taxon>
        <taxon>Streptophyta</taxon>
        <taxon>Klebsormidiophyceae</taxon>
        <taxon>Klebsormidiales</taxon>
        <taxon>Klebsormidiaceae</taxon>
        <taxon>Klebsormidium</taxon>
    </lineage>
</organism>
<feature type="compositionally biased region" description="Gly residues" evidence="1">
    <location>
        <begin position="210"/>
        <end position="220"/>
    </location>
</feature>
<feature type="compositionally biased region" description="Low complexity" evidence="1">
    <location>
        <begin position="404"/>
        <end position="415"/>
    </location>
</feature>
<feature type="compositionally biased region" description="Basic and acidic residues" evidence="1">
    <location>
        <begin position="1173"/>
        <end position="1188"/>
    </location>
</feature>
<feature type="region of interest" description="Disordered" evidence="1">
    <location>
        <begin position="829"/>
        <end position="984"/>
    </location>
</feature>
<evidence type="ECO:0000256" key="1">
    <source>
        <dbReference type="SAM" id="MobiDB-lite"/>
    </source>
</evidence>
<feature type="compositionally biased region" description="Basic and acidic residues" evidence="1">
    <location>
        <begin position="1377"/>
        <end position="1386"/>
    </location>
</feature>
<feature type="compositionally biased region" description="Polar residues" evidence="1">
    <location>
        <begin position="1"/>
        <end position="22"/>
    </location>
</feature>
<sequence length="1866" mass="178924">MLQNLNFSHFKGTDSTAGTPSTGVADDKLGDGGLVGVVDKALSGGGQGQQGAGTATPVAGTPATGVADDKLGNGGLVGVVDKTLSGGGQGQEGAGTPAAGTPATGVADDKLGNGGLVGVVDKTLSGGGQGQEGGGTPTAAGTPSTGLADDKLGDGGLVGVVDKALNGGGQGQQGADTPAAGTDSSGAADETPGDRGLVGVVDKALSGTNASGGGEQGEQGAGTTAPATGTPTSGVAADKPGDKGVVGVVDKALNGPASTGGGEQGTTTGGTADDKPGDRGVVGVVDKALSGTNSKGGGGEPGQEQGAGTTTPATEVTPGGGTNDKPGDGGVVGAVDKALNGPGSKGGGGEGGGVGTGTPASGVTPGGVTNDKPGDGGVIGAVDKALNGPSSKGGGGEGGGVGTGTPASGVTPGGVADDKPGDAGVVGAVDKALNGPGSKGGGGEGGGVGTGVTPGGGTNGKPGDGGVVGAVDKTLNGPGSKGGGGEEGGVGTGVTPAGGTNDKPGDGGVVGAVDKALNGPGSKGGGGEGGGVGTGVTPSGGTNGKPGDGGVVGAVDKALNGPGSKGGGGEGGGVGTGTPATGRDAGATENGAAAPRAGGTATGSGITTGTSNVPARNTHTGQHDSGGTNVQQNVDININFNPDGSGYFGQPVRTAPTAPVASPALSAGRVKNVEPQTADEAVKFLKHTQGFGEGVLQRPDGTGLAPNTRLEPGKDYIFVPSASPTPTDGGGNGHAGNDSKPSDAARPASPSTNGTGGSEAASGAQARVVRIRNASAGQISEVEPQTARDALQYLKNISGFSSGVLQNKNGTGLAPDTRLDPSQEYVFVPDSATRGHKGSGGTGAGAPQDVSDGSSGGAAGGGSGPGSTATAQVVRIVHSSTGRTSDVEPQTVQDAQEYLRNLPEFGPGVLQRKDGTGLSPGSRLEPGQDYVFVPSRGGSSAKPADDTKPDRGRAGADVQPGTGATSDTDAGRKTGGGGTDAGQTSALITTASGASQPVEPQTVSQALDALKGIRGFGEGVLTAEDGTLLAPETRLQPGGQYTFVPDSPSGAGAGAGENGASIVTGGGNQKRGADRPGPAGGGDRPADTSGDQGPASIQSTGGGYPLKVQPQTVAQALAALKRMPRFGEGTLKAKNGTLLAPDTRLQPGGEHVFVPTASPGTRDGTDGASPETDTSKPVDPGYDRKDGGPDVGGGGGKGSGGKDPIVIQHPSGGSPAKLQPQTVGEALDALKRVDGFGEGRLQKPDGTILARGSPLEPGVVFVPNVTKGKGDTTKNDPRGTDRSPISKGDGQMPDEGVEVGGTKGDKSGANTDPIVIPNPSGDSSAKLQPQTVGEALDALKGVDGFGEGHLQKPDGTILARGSPLDHGAVFVSSAATGKEEPNEKDPVQSPSGNDDGDQKPSGSEKGTGGGKGTGAGEPSGGSQGGAKTDPIVIGNPSGGSPAKLQPQTVGEALDALKGVGGFGEGRLQKPDGTILARSSPLEPGVVFVPNVPKGKTDPPKKDDSSAGQPASREGDGHAPNGTEKGGTAARDASGGGKSGGSKDPIVIQNPRSGGSPAKLQPQTVGEALDALKGVDGFGEGRLQKPDGTILARGSPLEPGAVFVPNVAEEKADPPKKDDSSAGQPASREGDGRGPNGAEKGAGAGDASGGGKNKEPIVIENPSGGLPAKLQPQTVGEALDALKGVDGFGEGRLQKPDGTILARGSPLEPGAVFVPNVAKGEKADPPKKDDSNTGQPASREGDGRGANGAEKGGAGDDSGGGKGSANKDPIVIGNPSGGAPAKLQPQTVGEALDALKGVDGFGEGRLQKPDGTILARGSPLKPGVVFVPNVAEGKDDPPEKDDSGNGRGSGGAEKAQMLLEVPTRSRL</sequence>
<keyword evidence="3" id="KW-1185">Reference proteome</keyword>